<reference evidence="1" key="1">
    <citation type="journal article" date="2017" name="Helicobacter">
        <title>The expression of Helicobacter pylori tfs plasticity zone cluster is regulated by pH and adherence, and its composition is associated with differential gastric IL-8 secretion.</title>
        <authorList>
            <person name="Silva B."/>
            <person name="Nunes A."/>
            <person name="Vale F.F."/>
            <person name="Rocha R."/>
            <person name="Gomes J.P."/>
            <person name="Dias R."/>
            <person name="Oleastro M."/>
        </authorList>
    </citation>
    <scope>NUCLEOTIDE SEQUENCE</scope>
    <source>
        <strain evidence="1">Hp228/99</strain>
    </source>
</reference>
<protein>
    <submittedName>
        <fullName evidence="1">Uncharacterized protein</fullName>
    </submittedName>
</protein>
<evidence type="ECO:0000313" key="1">
    <source>
        <dbReference type="EMBL" id="AUO31179.1"/>
    </source>
</evidence>
<sequence>MQENENTLKQDAFYEAGFCDELSIETQQEEYIAQRDFAKSNPQGEEDE</sequence>
<name>A0A3G1LXP8_HELPX</name>
<organism evidence="1">
    <name type="scientific">Helicobacter pylori</name>
    <name type="common">Campylobacter pylori</name>
    <dbReference type="NCBI Taxonomy" id="210"/>
    <lineage>
        <taxon>Bacteria</taxon>
        <taxon>Pseudomonadati</taxon>
        <taxon>Campylobacterota</taxon>
        <taxon>Epsilonproteobacteria</taxon>
        <taxon>Campylobacterales</taxon>
        <taxon>Helicobacteraceae</taxon>
        <taxon>Helicobacter</taxon>
    </lineage>
</organism>
<accession>A0A3G1LXP8</accession>
<dbReference type="EMBL" id="KX838303">
    <property type="protein sequence ID" value="AUO31179.1"/>
    <property type="molecule type" value="Genomic_DNA"/>
</dbReference>
<proteinExistence type="predicted"/>
<dbReference type="AlphaFoldDB" id="A0A3G1LXP8"/>
<dbReference type="RefSeq" id="WP_162835322.1">
    <property type="nucleotide sequence ID" value="NZ_JSXY01000017.1"/>
</dbReference>